<evidence type="ECO:0000259" key="1">
    <source>
        <dbReference type="Pfam" id="PF00561"/>
    </source>
</evidence>
<gene>
    <name evidence="2" type="ORF">EKO27_g6387</name>
</gene>
<comment type="caution">
    <text evidence="2">The sequence shown here is derived from an EMBL/GenBank/DDBJ whole genome shotgun (WGS) entry which is preliminary data.</text>
</comment>
<sequence>MLNFLHLSYQHLHWRRPSPGGLPAAAPKGTIRIFISTPKGDLELLRAKPAHLAPGIPPVVFLHGGVGRVWVWHEYMRYPADHGVRSYAVSARGHGASWHPSFLQMLYVTTKRELANDFVAGIRAVQEWEGGEAVLVGHSSGGGLGQFILGEGDVSVKGLALLG</sequence>
<name>A0A439D2N5_9PEZI</name>
<dbReference type="Pfam" id="PF00561">
    <property type="entry name" value="Abhydrolase_1"/>
    <property type="match status" value="1"/>
</dbReference>
<dbReference type="InterPro" id="IPR029058">
    <property type="entry name" value="AB_hydrolase_fold"/>
</dbReference>
<dbReference type="STRING" id="363999.A0A439D2N5"/>
<evidence type="ECO:0000313" key="3">
    <source>
        <dbReference type="Proteomes" id="UP000286045"/>
    </source>
</evidence>
<proteinExistence type="predicted"/>
<dbReference type="SUPFAM" id="SSF53474">
    <property type="entry name" value="alpha/beta-Hydrolases"/>
    <property type="match status" value="1"/>
</dbReference>
<protein>
    <recommendedName>
        <fullName evidence="1">AB hydrolase-1 domain-containing protein</fullName>
    </recommendedName>
</protein>
<evidence type="ECO:0000313" key="2">
    <source>
        <dbReference type="EMBL" id="RWA08699.1"/>
    </source>
</evidence>
<keyword evidence="3" id="KW-1185">Reference proteome</keyword>
<organism evidence="2 3">
    <name type="scientific">Xylaria grammica</name>
    <dbReference type="NCBI Taxonomy" id="363999"/>
    <lineage>
        <taxon>Eukaryota</taxon>
        <taxon>Fungi</taxon>
        <taxon>Dikarya</taxon>
        <taxon>Ascomycota</taxon>
        <taxon>Pezizomycotina</taxon>
        <taxon>Sordariomycetes</taxon>
        <taxon>Xylariomycetidae</taxon>
        <taxon>Xylariales</taxon>
        <taxon>Xylariaceae</taxon>
        <taxon>Xylaria</taxon>
    </lineage>
</organism>
<dbReference type="PANTHER" id="PTHR43194">
    <property type="entry name" value="HYDROLASE ALPHA/BETA FOLD FAMILY"/>
    <property type="match status" value="1"/>
</dbReference>
<dbReference type="EMBL" id="RYZI01000187">
    <property type="protein sequence ID" value="RWA08699.1"/>
    <property type="molecule type" value="Genomic_DNA"/>
</dbReference>
<reference evidence="2 3" key="1">
    <citation type="submission" date="2018-12" db="EMBL/GenBank/DDBJ databases">
        <title>Draft genome sequence of Xylaria grammica IHI A82.</title>
        <authorList>
            <person name="Buettner E."/>
            <person name="Kellner H."/>
        </authorList>
    </citation>
    <scope>NUCLEOTIDE SEQUENCE [LARGE SCALE GENOMIC DNA]</scope>
    <source>
        <strain evidence="2 3">IHI A82</strain>
    </source>
</reference>
<dbReference type="InterPro" id="IPR050228">
    <property type="entry name" value="Carboxylesterase_BioH"/>
</dbReference>
<dbReference type="PANTHER" id="PTHR43194:SF2">
    <property type="entry name" value="PEROXISOMAL MEMBRANE PROTEIN LPX1"/>
    <property type="match status" value="1"/>
</dbReference>
<dbReference type="AlphaFoldDB" id="A0A439D2N5"/>
<accession>A0A439D2N5</accession>
<dbReference type="Gene3D" id="3.40.50.1820">
    <property type="entry name" value="alpha/beta hydrolase"/>
    <property type="match status" value="1"/>
</dbReference>
<dbReference type="InterPro" id="IPR000073">
    <property type="entry name" value="AB_hydrolase_1"/>
</dbReference>
<dbReference type="Proteomes" id="UP000286045">
    <property type="component" value="Unassembled WGS sequence"/>
</dbReference>
<feature type="domain" description="AB hydrolase-1" evidence="1">
    <location>
        <begin position="57"/>
        <end position="163"/>
    </location>
</feature>